<evidence type="ECO:0000313" key="1">
    <source>
        <dbReference type="EMBL" id="GFU23349.1"/>
    </source>
</evidence>
<reference evidence="1" key="1">
    <citation type="submission" date="2020-08" db="EMBL/GenBank/DDBJ databases">
        <title>Multicomponent nature underlies the extraordinary mechanical properties of spider dragline silk.</title>
        <authorList>
            <person name="Kono N."/>
            <person name="Nakamura H."/>
            <person name="Mori M."/>
            <person name="Yoshida Y."/>
            <person name="Ohtoshi R."/>
            <person name="Malay A.D."/>
            <person name="Moran D.A.P."/>
            <person name="Tomita M."/>
            <person name="Numata K."/>
            <person name="Arakawa K."/>
        </authorList>
    </citation>
    <scope>NUCLEOTIDE SEQUENCE</scope>
</reference>
<comment type="caution">
    <text evidence="1">The sequence shown here is derived from an EMBL/GenBank/DDBJ whole genome shotgun (WGS) entry which is preliminary data.</text>
</comment>
<gene>
    <name evidence="1" type="ORF">NPIL_131641</name>
</gene>
<proteinExistence type="predicted"/>
<dbReference type="AlphaFoldDB" id="A0A8X6QF49"/>
<evidence type="ECO:0000313" key="2">
    <source>
        <dbReference type="Proteomes" id="UP000887013"/>
    </source>
</evidence>
<name>A0A8X6QF49_NEPPI</name>
<accession>A0A8X6QF49</accession>
<organism evidence="1 2">
    <name type="scientific">Nephila pilipes</name>
    <name type="common">Giant wood spider</name>
    <name type="synonym">Nephila maculata</name>
    <dbReference type="NCBI Taxonomy" id="299642"/>
    <lineage>
        <taxon>Eukaryota</taxon>
        <taxon>Metazoa</taxon>
        <taxon>Ecdysozoa</taxon>
        <taxon>Arthropoda</taxon>
        <taxon>Chelicerata</taxon>
        <taxon>Arachnida</taxon>
        <taxon>Araneae</taxon>
        <taxon>Araneomorphae</taxon>
        <taxon>Entelegynae</taxon>
        <taxon>Araneoidea</taxon>
        <taxon>Nephilidae</taxon>
        <taxon>Nephila</taxon>
    </lineage>
</organism>
<protein>
    <submittedName>
        <fullName evidence="1">Uncharacterized protein</fullName>
    </submittedName>
</protein>
<dbReference type="EMBL" id="BMAW01081201">
    <property type="protein sequence ID" value="GFU23349.1"/>
    <property type="molecule type" value="Genomic_DNA"/>
</dbReference>
<dbReference type="Proteomes" id="UP000887013">
    <property type="component" value="Unassembled WGS sequence"/>
</dbReference>
<keyword evidence="2" id="KW-1185">Reference proteome</keyword>
<sequence length="89" mass="10115">MLGTFRFSVQEHGTKNNHNNRRECVKQKTLCCGRFHALFFSKMAEKKHVGVVHHVISCSPVATALSRVMDVPRFNTKMAAAADKNISWR</sequence>